<dbReference type="Proteomes" id="UP000270296">
    <property type="component" value="Unassembled WGS sequence"/>
</dbReference>
<reference evidence="5" key="1">
    <citation type="submission" date="2016-06" db="UniProtKB">
        <authorList>
            <consortium name="WormBaseParasite"/>
        </authorList>
    </citation>
    <scope>IDENTIFICATION</scope>
</reference>
<feature type="domain" description="S phase cyclin A-associated protein in the endoplasmic reticulum N-terminal" evidence="2">
    <location>
        <begin position="26"/>
        <end position="107"/>
    </location>
</feature>
<accession>A0A183IMG8</accession>
<feature type="region of interest" description="Disordered" evidence="1">
    <location>
        <begin position="161"/>
        <end position="198"/>
    </location>
</feature>
<dbReference type="PANTHER" id="PTHR31434:SF2">
    <property type="entry name" value="S PHASE CYCLIN A-ASSOCIATED PROTEIN IN THE ENDOPLASMIC RETICULUM"/>
    <property type="match status" value="1"/>
</dbReference>
<dbReference type="PANTHER" id="PTHR31434">
    <property type="entry name" value="S PHASE CYCLIN A-ASSOCIATED PROTEIN IN THE ENDOPLASMIC RETICULUM"/>
    <property type="match status" value="1"/>
</dbReference>
<dbReference type="AlphaFoldDB" id="A0A183IMG8"/>
<evidence type="ECO:0000313" key="3">
    <source>
        <dbReference type="EMBL" id="VDP05471.1"/>
    </source>
</evidence>
<dbReference type="OrthoDB" id="71500at2759"/>
<evidence type="ECO:0000259" key="2">
    <source>
        <dbReference type="Pfam" id="PF16501"/>
    </source>
</evidence>
<dbReference type="WBParaSite" id="SBAD_0000501201-mRNA-1">
    <property type="protein sequence ID" value="SBAD_0000501201-mRNA-1"/>
    <property type="gene ID" value="SBAD_0000501201"/>
</dbReference>
<dbReference type="InterPro" id="IPR032446">
    <property type="entry name" value="SCAPER_N"/>
</dbReference>
<dbReference type="Pfam" id="PF16501">
    <property type="entry name" value="SCAPER_N"/>
    <property type="match status" value="1"/>
</dbReference>
<name>A0A183IMG8_9BILA</name>
<gene>
    <name evidence="3" type="ORF">SBAD_LOCUS4814</name>
</gene>
<protein>
    <submittedName>
        <fullName evidence="5">SCAPER_N domain-containing protein</fullName>
    </submittedName>
</protein>
<sequence>MNESNRSVRHHQKPNVLFHGTGISVDDFKAQYWSYLFDNLRRTVDAIYEICQVDGSLIACKEAIMILENYVKDFTSLIEYLNLEELWDENKRPSSVAWEIRRSVASPKKSIPSFGFACTGRWKCTGSNTDSGPVAMTNPYGGDADTTLSSIKARDKGADIMGSASGEKSHSSATPIESGINGKNKDCQPRESKSTPPEFDFEADLLRTVPPRHMTKREVWWNWWNQE</sequence>
<dbReference type="EMBL" id="UZAM01008568">
    <property type="protein sequence ID" value="VDP05471.1"/>
    <property type="molecule type" value="Genomic_DNA"/>
</dbReference>
<evidence type="ECO:0000313" key="5">
    <source>
        <dbReference type="WBParaSite" id="SBAD_0000501201-mRNA-1"/>
    </source>
</evidence>
<reference evidence="3 4" key="2">
    <citation type="submission" date="2018-11" db="EMBL/GenBank/DDBJ databases">
        <authorList>
            <consortium name="Pathogen Informatics"/>
        </authorList>
    </citation>
    <scope>NUCLEOTIDE SEQUENCE [LARGE SCALE GENOMIC DNA]</scope>
</reference>
<organism evidence="5">
    <name type="scientific">Soboliphyme baturini</name>
    <dbReference type="NCBI Taxonomy" id="241478"/>
    <lineage>
        <taxon>Eukaryota</taxon>
        <taxon>Metazoa</taxon>
        <taxon>Ecdysozoa</taxon>
        <taxon>Nematoda</taxon>
        <taxon>Enoplea</taxon>
        <taxon>Dorylaimia</taxon>
        <taxon>Dioctophymatida</taxon>
        <taxon>Dioctophymatoidea</taxon>
        <taxon>Soboliphymatidae</taxon>
        <taxon>Soboliphyme</taxon>
    </lineage>
</organism>
<proteinExistence type="predicted"/>
<feature type="compositionally biased region" description="Basic and acidic residues" evidence="1">
    <location>
        <begin position="183"/>
        <end position="193"/>
    </location>
</feature>
<keyword evidence="4" id="KW-1185">Reference proteome</keyword>
<evidence type="ECO:0000313" key="4">
    <source>
        <dbReference type="Proteomes" id="UP000270296"/>
    </source>
</evidence>
<evidence type="ECO:0000256" key="1">
    <source>
        <dbReference type="SAM" id="MobiDB-lite"/>
    </source>
</evidence>